<dbReference type="PANTHER" id="PTHR24034">
    <property type="entry name" value="EGF-LIKE DOMAIN-CONTAINING PROTEIN"/>
    <property type="match status" value="1"/>
</dbReference>
<dbReference type="CTD" id="20213464"/>
<gene>
    <name evidence="12" type="primary">20213464</name>
    <name evidence="11" type="ORF">HELRODRAFT_63151</name>
</gene>
<reference evidence="11 13" key="2">
    <citation type="journal article" date="2013" name="Nature">
        <title>Insights into bilaterian evolution from three spiralian genomes.</title>
        <authorList>
            <person name="Simakov O."/>
            <person name="Marletaz F."/>
            <person name="Cho S.J."/>
            <person name="Edsinger-Gonzales E."/>
            <person name="Havlak P."/>
            <person name="Hellsten U."/>
            <person name="Kuo D.H."/>
            <person name="Larsson T."/>
            <person name="Lv J."/>
            <person name="Arendt D."/>
            <person name="Savage R."/>
            <person name="Osoegawa K."/>
            <person name="de Jong P."/>
            <person name="Grimwood J."/>
            <person name="Chapman J.A."/>
            <person name="Shapiro H."/>
            <person name="Aerts A."/>
            <person name="Otillar R.P."/>
            <person name="Terry A.Y."/>
            <person name="Boore J.L."/>
            <person name="Grigoriev I.V."/>
            <person name="Lindberg D.R."/>
            <person name="Seaver E.C."/>
            <person name="Weisblat D.A."/>
            <person name="Putnam N.H."/>
            <person name="Rokhsar D.S."/>
        </authorList>
    </citation>
    <scope>NUCLEOTIDE SEQUENCE</scope>
</reference>
<dbReference type="InParanoid" id="T1FXB6"/>
<dbReference type="OrthoDB" id="10022113at2759"/>
<dbReference type="EMBL" id="AMQM01000047">
    <property type="status" value="NOT_ANNOTATED_CDS"/>
    <property type="molecule type" value="Genomic_DNA"/>
</dbReference>
<dbReference type="InterPro" id="IPR018097">
    <property type="entry name" value="EGF_Ca-bd_CS"/>
</dbReference>
<sequence>CSHICENVPGSFKCRCREGFELLSDNKNCKQIDINECLEGRKCRDNEICTNTKGSYLCVKLQNSSCSLGFYFNNVTKKCEDFNECMTALENCPMGMKCINTHGSYTCKRARECGTGYKLNTVTDECEDIDECVLNIHNCGKSRTCKNIAGSFRCLTTDCAKGHKFSEIFQVYVDECLKIPQICPQKKVCKNTYGSYKCVDEMVCPAGFFLNETKNGCLDINECGTSLHSCTYKNMLCNNTIGSYICYCPSGTETNKVLRECVDINECTQKISACSAHTTCENTFGSYRCVCRDGFRLEGNECKDDNECARKETCQHICTNVWGSFRCSCKPGYKLAADNRSCQDLDECKIYSLMKGKEACRYNCTNEVGSFNCSCPPGYHMTSNFKCVDIDECNKAVKPCDNNKICINLKGSFKCEETDCGSFYNRNVKEDSTKLCNKKTCNRGDSRCLSSPFVIQYFFLSFSTDIPIPYAITQLTMPQDSANLFQSKLTNFKSSIQKPYLGSVDKNYFQLTKSYFQVTIFNIHNDLRFV</sequence>
<dbReference type="OMA" id="HRCYPST"/>
<organism evidence="12 13">
    <name type="scientific">Helobdella robusta</name>
    <name type="common">Californian leech</name>
    <dbReference type="NCBI Taxonomy" id="6412"/>
    <lineage>
        <taxon>Eukaryota</taxon>
        <taxon>Metazoa</taxon>
        <taxon>Spiralia</taxon>
        <taxon>Lophotrochozoa</taxon>
        <taxon>Annelida</taxon>
        <taxon>Clitellata</taxon>
        <taxon>Hirudinea</taxon>
        <taxon>Rhynchobdellida</taxon>
        <taxon>Glossiphoniidae</taxon>
        <taxon>Helobdella</taxon>
    </lineage>
</organism>
<proteinExistence type="predicted"/>
<evidence type="ECO:0000313" key="13">
    <source>
        <dbReference type="Proteomes" id="UP000015101"/>
    </source>
</evidence>
<dbReference type="Pfam" id="PF14670">
    <property type="entry name" value="FXa_inhibition"/>
    <property type="match status" value="1"/>
</dbReference>
<dbReference type="InterPro" id="IPR000742">
    <property type="entry name" value="EGF"/>
</dbReference>
<dbReference type="GO" id="GO:0005509">
    <property type="term" value="F:calcium ion binding"/>
    <property type="evidence" value="ECO:0007669"/>
    <property type="project" value="InterPro"/>
</dbReference>
<keyword evidence="3 9" id="KW-0245">EGF-like domain</keyword>
<dbReference type="EnsemblMetazoa" id="HelroT63151">
    <property type="protein sequence ID" value="HelroP63151"/>
    <property type="gene ID" value="HelroG63151"/>
</dbReference>
<dbReference type="SMART" id="SM00181">
    <property type="entry name" value="EGF"/>
    <property type="match status" value="10"/>
</dbReference>
<dbReference type="Gene3D" id="2.10.25.10">
    <property type="entry name" value="Laminin"/>
    <property type="match status" value="10"/>
</dbReference>
<dbReference type="EMBL" id="KB095811">
    <property type="protein sequence ID" value="ESO12073.1"/>
    <property type="molecule type" value="Genomic_DNA"/>
</dbReference>
<keyword evidence="5" id="KW-0677">Repeat</keyword>
<dbReference type="InterPro" id="IPR013032">
    <property type="entry name" value="EGF-like_CS"/>
</dbReference>
<keyword evidence="7 9" id="KW-1015">Disulfide bond</keyword>
<dbReference type="InterPro" id="IPR026823">
    <property type="entry name" value="cEGF"/>
</dbReference>
<evidence type="ECO:0000259" key="10">
    <source>
        <dbReference type="PROSITE" id="PS50026"/>
    </source>
</evidence>
<evidence type="ECO:0000313" key="11">
    <source>
        <dbReference type="EMBL" id="ESO12073.1"/>
    </source>
</evidence>
<dbReference type="HOGENOM" id="CLU_004826_1_2_1"/>
<evidence type="ECO:0000256" key="6">
    <source>
        <dbReference type="ARBA" id="ARBA00022837"/>
    </source>
</evidence>
<keyword evidence="2" id="KW-0964">Secreted</keyword>
<dbReference type="InterPro" id="IPR009030">
    <property type="entry name" value="Growth_fac_rcpt_cys_sf"/>
</dbReference>
<dbReference type="PANTHER" id="PTHR24034:SF204">
    <property type="entry name" value="ADHESION G PROTEIN-COUPLED RECEPTOR E1"/>
    <property type="match status" value="1"/>
</dbReference>
<accession>T1FXB6</accession>
<dbReference type="PROSITE" id="PS01187">
    <property type="entry name" value="EGF_CA"/>
    <property type="match status" value="3"/>
</dbReference>
<dbReference type="KEGG" id="hro:HELRODRAFT_63151"/>
<protein>
    <recommendedName>
        <fullName evidence="10">EGF-like domain-containing protein</fullName>
    </recommendedName>
</protein>
<dbReference type="eggNOG" id="KOG1217">
    <property type="taxonomic scope" value="Eukaryota"/>
</dbReference>
<feature type="domain" description="EGF-like" evidence="10">
    <location>
        <begin position="263"/>
        <end position="303"/>
    </location>
</feature>
<evidence type="ECO:0000256" key="3">
    <source>
        <dbReference type="ARBA" id="ARBA00022536"/>
    </source>
</evidence>
<keyword evidence="4" id="KW-0732">Signal</keyword>
<evidence type="ECO:0000256" key="1">
    <source>
        <dbReference type="ARBA" id="ARBA00004613"/>
    </source>
</evidence>
<dbReference type="InterPro" id="IPR049883">
    <property type="entry name" value="NOTCH1_EGF-like"/>
</dbReference>
<dbReference type="InterPro" id="IPR000152">
    <property type="entry name" value="EGF-type_Asp/Asn_hydroxyl_site"/>
</dbReference>
<keyword evidence="6" id="KW-0106">Calcium</keyword>
<feature type="disulfide bond" evidence="9">
    <location>
        <begin position="308"/>
        <end position="318"/>
    </location>
</feature>
<name>T1FXB6_HELRO</name>
<evidence type="ECO:0000256" key="9">
    <source>
        <dbReference type="PROSITE-ProRule" id="PRU00076"/>
    </source>
</evidence>
<dbReference type="SUPFAM" id="SSF57184">
    <property type="entry name" value="Growth factor receptor domain"/>
    <property type="match status" value="3"/>
</dbReference>
<dbReference type="PROSITE" id="PS01186">
    <property type="entry name" value="EGF_2"/>
    <property type="match status" value="3"/>
</dbReference>
<dbReference type="Pfam" id="PF07645">
    <property type="entry name" value="EGF_CA"/>
    <property type="match status" value="7"/>
</dbReference>
<evidence type="ECO:0000256" key="7">
    <source>
        <dbReference type="ARBA" id="ARBA00023157"/>
    </source>
</evidence>
<feature type="domain" description="EGF-like" evidence="10">
    <location>
        <begin position="304"/>
        <end position="343"/>
    </location>
</feature>
<comment type="caution">
    <text evidence="9">Lacks conserved residue(s) required for the propagation of feature annotation.</text>
</comment>
<dbReference type="GO" id="GO:0005576">
    <property type="term" value="C:extracellular region"/>
    <property type="evidence" value="ECO:0007669"/>
    <property type="project" value="UniProtKB-SubCell"/>
</dbReference>
<dbReference type="GeneID" id="20213464"/>
<comment type="subcellular location">
    <subcellularLocation>
        <location evidence="1">Secreted</location>
    </subcellularLocation>
</comment>
<evidence type="ECO:0000256" key="4">
    <source>
        <dbReference type="ARBA" id="ARBA00022729"/>
    </source>
</evidence>
<keyword evidence="13" id="KW-1185">Reference proteome</keyword>
<dbReference type="CDD" id="cd00054">
    <property type="entry name" value="EGF_CA"/>
    <property type="match status" value="1"/>
</dbReference>
<dbReference type="AlphaFoldDB" id="T1FXB6"/>
<dbReference type="Pfam" id="PF12661">
    <property type="entry name" value="hEGF"/>
    <property type="match status" value="1"/>
</dbReference>
<evidence type="ECO:0000256" key="5">
    <source>
        <dbReference type="ARBA" id="ARBA00022737"/>
    </source>
</evidence>
<dbReference type="SMART" id="SM00179">
    <property type="entry name" value="EGF_CA"/>
    <property type="match status" value="10"/>
</dbReference>
<dbReference type="Proteomes" id="UP000015101">
    <property type="component" value="Unassembled WGS sequence"/>
</dbReference>
<evidence type="ECO:0000256" key="8">
    <source>
        <dbReference type="ARBA" id="ARBA00023180"/>
    </source>
</evidence>
<dbReference type="STRING" id="6412.T1FXB6"/>
<dbReference type="InterPro" id="IPR050751">
    <property type="entry name" value="ECM_structural_protein"/>
</dbReference>
<evidence type="ECO:0000256" key="2">
    <source>
        <dbReference type="ARBA" id="ARBA00022525"/>
    </source>
</evidence>
<dbReference type="FunFam" id="2.10.25.10:FF:000008">
    <property type="entry name" value="Signal peptide, CUB domain, EGF-like 2"/>
    <property type="match status" value="1"/>
</dbReference>
<keyword evidence="8" id="KW-0325">Glycoprotein</keyword>
<reference evidence="12" key="3">
    <citation type="submission" date="2015-06" db="UniProtKB">
        <authorList>
            <consortium name="EnsemblMetazoa"/>
        </authorList>
    </citation>
    <scope>IDENTIFICATION</scope>
</reference>
<evidence type="ECO:0000313" key="12">
    <source>
        <dbReference type="EnsemblMetazoa" id="HelroP63151"/>
    </source>
</evidence>
<dbReference type="FunFam" id="2.10.25.10:FF:000240">
    <property type="entry name" value="Vitamin K-dependent protein S"/>
    <property type="match status" value="1"/>
</dbReference>
<reference evidence="13" key="1">
    <citation type="submission" date="2012-12" db="EMBL/GenBank/DDBJ databases">
        <authorList>
            <person name="Hellsten U."/>
            <person name="Grimwood J."/>
            <person name="Chapman J.A."/>
            <person name="Shapiro H."/>
            <person name="Aerts A."/>
            <person name="Otillar R.P."/>
            <person name="Terry A.Y."/>
            <person name="Boore J.L."/>
            <person name="Simakov O."/>
            <person name="Marletaz F."/>
            <person name="Cho S.-J."/>
            <person name="Edsinger-Gonzales E."/>
            <person name="Havlak P."/>
            <person name="Kuo D.-H."/>
            <person name="Larsson T."/>
            <person name="Lv J."/>
            <person name="Arendt D."/>
            <person name="Savage R."/>
            <person name="Osoegawa K."/>
            <person name="de Jong P."/>
            <person name="Lindberg D.R."/>
            <person name="Seaver E.C."/>
            <person name="Weisblat D.A."/>
            <person name="Putnam N.H."/>
            <person name="Grigoriev I.V."/>
            <person name="Rokhsar D.S."/>
        </authorList>
    </citation>
    <scope>NUCLEOTIDE SEQUENCE</scope>
</reference>
<dbReference type="InterPro" id="IPR001881">
    <property type="entry name" value="EGF-like_Ca-bd_dom"/>
</dbReference>
<dbReference type="FunFam" id="2.10.25.10:FF:000005">
    <property type="entry name" value="Fibrillin 2"/>
    <property type="match status" value="2"/>
</dbReference>
<dbReference type="Pfam" id="PF12662">
    <property type="entry name" value="cEGF"/>
    <property type="match status" value="1"/>
</dbReference>
<dbReference type="PROSITE" id="PS50026">
    <property type="entry name" value="EGF_3"/>
    <property type="match status" value="2"/>
</dbReference>
<dbReference type="PROSITE" id="PS00010">
    <property type="entry name" value="ASX_HYDROXYL"/>
    <property type="match status" value="2"/>
</dbReference>
<dbReference type="RefSeq" id="XP_009008793.1">
    <property type="nucleotide sequence ID" value="XM_009010545.1"/>
</dbReference>